<dbReference type="Proteomes" id="UP000053766">
    <property type="component" value="Unassembled WGS sequence"/>
</dbReference>
<dbReference type="AlphaFoldDB" id="A0A0D8Y0K8"/>
<dbReference type="EMBL" id="KN716206">
    <property type="protein sequence ID" value="KJH50398.1"/>
    <property type="molecule type" value="Genomic_DNA"/>
</dbReference>
<evidence type="ECO:0000313" key="2">
    <source>
        <dbReference type="Proteomes" id="UP000053766"/>
    </source>
</evidence>
<organism evidence="1 2">
    <name type="scientific">Dictyocaulus viviparus</name>
    <name type="common">Bovine lungworm</name>
    <dbReference type="NCBI Taxonomy" id="29172"/>
    <lineage>
        <taxon>Eukaryota</taxon>
        <taxon>Metazoa</taxon>
        <taxon>Ecdysozoa</taxon>
        <taxon>Nematoda</taxon>
        <taxon>Chromadorea</taxon>
        <taxon>Rhabditida</taxon>
        <taxon>Rhabditina</taxon>
        <taxon>Rhabditomorpha</taxon>
        <taxon>Strongyloidea</taxon>
        <taxon>Metastrongylidae</taxon>
        <taxon>Dictyocaulus</taxon>
    </lineage>
</organism>
<dbReference type="OrthoDB" id="5785977at2759"/>
<gene>
    <name evidence="1" type="ORF">DICVIV_03409</name>
</gene>
<keyword evidence="2" id="KW-1185">Reference proteome</keyword>
<evidence type="ECO:0008006" key="3">
    <source>
        <dbReference type="Google" id="ProtNLM"/>
    </source>
</evidence>
<dbReference type="PANTHER" id="PTHR34098">
    <property type="entry name" value="F-BOX ONLY PROTEIN 47"/>
    <property type="match status" value="1"/>
</dbReference>
<evidence type="ECO:0000313" key="1">
    <source>
        <dbReference type="EMBL" id="KJH50398.1"/>
    </source>
</evidence>
<sequence length="325" mass="36981">MVKQPPEMKLKVQCSSSALLSSRSSQWMNNIFRRVDGSRITSYFPVRKRVRQNVDEDRCKRFRHGMTICDVRFMPQTESSQETTPLILRCVEFQSEMNPLQHTDLRKSDGEKNCFTYGLVPVANSSSSVTGHLAVRIPTALGAFEELPSNLLHLLFDNIDVSCLISLCLTSSAWTQYALDYVYSNSFLQRVEREGLCFSENEGESSSNFFTLLDPFFCYGNLLKCVSVSFHSSKRIEILISFCERAFLCERIGNLGVGRVLHTMCSSWSYSERAKVLQAVLDWKGGQLKNALKQLSDHDPGSIPKLEMQRKDMESKSFICTALKR</sequence>
<name>A0A0D8Y0K8_DICVI</name>
<dbReference type="STRING" id="29172.A0A0D8Y0K8"/>
<accession>A0A0D8Y0K8</accession>
<proteinExistence type="predicted"/>
<protein>
    <recommendedName>
        <fullName evidence="3">F-box domain-containing protein</fullName>
    </recommendedName>
</protein>
<dbReference type="InterPro" id="IPR038946">
    <property type="entry name" value="FBXO47"/>
</dbReference>
<dbReference type="PANTHER" id="PTHR34098:SF1">
    <property type="entry name" value="F-BOX ONLY PROTEIN 47"/>
    <property type="match status" value="1"/>
</dbReference>
<reference evidence="2" key="2">
    <citation type="journal article" date="2016" name="Sci. Rep.">
        <title>Dictyocaulus viviparus genome, variome and transcriptome elucidate lungworm biology and support future intervention.</title>
        <authorList>
            <person name="McNulty S.N."/>
            <person name="Strube C."/>
            <person name="Rosa B.A."/>
            <person name="Martin J.C."/>
            <person name="Tyagi R."/>
            <person name="Choi Y.J."/>
            <person name="Wang Q."/>
            <person name="Hallsworth Pepin K."/>
            <person name="Zhang X."/>
            <person name="Ozersky P."/>
            <person name="Wilson R.K."/>
            <person name="Sternberg P.W."/>
            <person name="Gasser R.B."/>
            <person name="Mitreva M."/>
        </authorList>
    </citation>
    <scope>NUCLEOTIDE SEQUENCE [LARGE SCALE GENOMIC DNA]</scope>
    <source>
        <strain evidence="2">HannoverDv2000</strain>
    </source>
</reference>
<reference evidence="1 2" key="1">
    <citation type="submission" date="2013-11" db="EMBL/GenBank/DDBJ databases">
        <title>Draft genome of the bovine lungworm Dictyocaulus viviparus.</title>
        <authorList>
            <person name="Mitreva M."/>
        </authorList>
    </citation>
    <scope>NUCLEOTIDE SEQUENCE [LARGE SCALE GENOMIC DNA]</scope>
    <source>
        <strain evidence="1 2">HannoverDv2000</strain>
    </source>
</reference>